<protein>
    <submittedName>
        <fullName evidence="2">Alpha/beta hydrolase</fullName>
    </submittedName>
</protein>
<dbReference type="AlphaFoldDB" id="A0A1K0FDB8"/>
<dbReference type="GO" id="GO:0016787">
    <property type="term" value="F:hydrolase activity"/>
    <property type="evidence" value="ECO:0007669"/>
    <property type="project" value="UniProtKB-KW"/>
</dbReference>
<dbReference type="Pfam" id="PF00561">
    <property type="entry name" value="Abhydrolase_1"/>
    <property type="match status" value="1"/>
</dbReference>
<dbReference type="PANTHER" id="PTHR43798">
    <property type="entry name" value="MONOACYLGLYCEROL LIPASE"/>
    <property type="match status" value="1"/>
</dbReference>
<reference evidence="2" key="2">
    <citation type="submission" date="2020-08" db="EMBL/GenBank/DDBJ databases">
        <title>Complete genome sequence of Weissella confusa strain FS54 provides insights into metabolic potential.</title>
        <authorList>
            <person name="Fhoula I."/>
            <person name="Najjari A."/>
            <person name="Lekired A."/>
            <person name="Bessrour-Aouam N."/>
            <person name="Jaballah S."/>
            <person name="Klibi N."/>
            <person name="Ouzari H.-I."/>
        </authorList>
    </citation>
    <scope>NUCLEOTIDE SEQUENCE</scope>
    <source>
        <strain evidence="2">FS54</strain>
    </source>
</reference>
<evidence type="ECO:0000313" key="4">
    <source>
        <dbReference type="Proteomes" id="UP000650485"/>
    </source>
</evidence>
<feature type="domain" description="AB hydrolase-1" evidence="1">
    <location>
        <begin position="22"/>
        <end position="131"/>
    </location>
</feature>
<comment type="caution">
    <text evidence="2">The sequence shown here is derived from an EMBL/GenBank/DDBJ whole genome shotgun (WGS) entry which is preliminary data.</text>
</comment>
<proteinExistence type="predicted"/>
<dbReference type="InterPro" id="IPR000073">
    <property type="entry name" value="AB_hydrolase_1"/>
</dbReference>
<organism evidence="2 4">
    <name type="scientific">Weissella confusa</name>
    <name type="common">Lactobacillus confusus</name>
    <dbReference type="NCBI Taxonomy" id="1583"/>
    <lineage>
        <taxon>Bacteria</taxon>
        <taxon>Bacillati</taxon>
        <taxon>Bacillota</taxon>
        <taxon>Bacilli</taxon>
        <taxon>Lactobacillales</taxon>
        <taxon>Lactobacillaceae</taxon>
        <taxon>Weissella</taxon>
    </lineage>
</organism>
<dbReference type="SUPFAM" id="SSF53474">
    <property type="entry name" value="alpha/beta-Hydrolases"/>
    <property type="match status" value="1"/>
</dbReference>
<evidence type="ECO:0000313" key="3">
    <source>
        <dbReference type="EMBL" id="MBJ7638964.1"/>
    </source>
</evidence>
<dbReference type="RefSeq" id="WP_003608620.1">
    <property type="nucleotide sequence ID" value="NZ_ALXH01000152.1"/>
</dbReference>
<keyword evidence="5" id="KW-1185">Reference proteome</keyword>
<dbReference type="Proteomes" id="UP000650485">
    <property type="component" value="Unassembled WGS sequence"/>
</dbReference>
<dbReference type="EMBL" id="JACSZT010000002">
    <property type="protein sequence ID" value="MBC6498162.1"/>
    <property type="molecule type" value="Genomic_DNA"/>
</dbReference>
<dbReference type="GeneID" id="57977915"/>
<evidence type="ECO:0000313" key="5">
    <source>
        <dbReference type="Proteomes" id="UP000728106"/>
    </source>
</evidence>
<evidence type="ECO:0000259" key="1">
    <source>
        <dbReference type="Pfam" id="PF00561"/>
    </source>
</evidence>
<dbReference type="Gene3D" id="3.40.50.1820">
    <property type="entry name" value="alpha/beta hydrolase"/>
    <property type="match status" value="1"/>
</dbReference>
<evidence type="ECO:0000313" key="2">
    <source>
        <dbReference type="EMBL" id="MBC6498162.1"/>
    </source>
</evidence>
<sequence>MKLHTKDGSQIDYQTYGSPTKPALLLLHGNNGSQQDFKAYLPLFAHDFYVITQDARGHGQSTNNQLQLNYQLLASDLEELRVAVNIPTWSILGYSDGANLALRYTLDNPAHVHALVLNAPNLTINGLTKPIVLIASWVEWLLGKLRNIHPFFEARWQQTGLMFKTPGISKRDLQAVMAPTLVLVGQFDFIKRRHSLNIAHALGNGTLYVAPFKTHLFIQFSPLVFSNIVRQFLKEH</sequence>
<dbReference type="InterPro" id="IPR050266">
    <property type="entry name" value="AB_hydrolase_sf"/>
</dbReference>
<name>A0A1K0FDB8_WEICO</name>
<reference evidence="3 5" key="3">
    <citation type="journal article" date="2021" name="Int. J. Food Microbiol.">
        <title>Safety demonstration of a microbial species for use in the food chain: Weissella confusa.</title>
        <authorList>
            <person name="Bourdichon F."/>
            <person name="Patrone V."/>
            <person name="Fontana A."/>
            <person name="Milani G."/>
            <person name="Morelli L."/>
        </authorList>
    </citation>
    <scope>NUCLEOTIDE SEQUENCE [LARGE SCALE GENOMIC DNA]</scope>
    <source>
        <strain evidence="3 5">CCUG 43002</strain>
    </source>
</reference>
<accession>A0A1K0FDB8</accession>
<dbReference type="STRING" id="1583.IV69_GL000815"/>
<dbReference type="EMBL" id="JAAOCP010000006">
    <property type="protein sequence ID" value="MBJ7638964.1"/>
    <property type="molecule type" value="Genomic_DNA"/>
</dbReference>
<dbReference type="PANTHER" id="PTHR43798:SF33">
    <property type="entry name" value="HYDROLASE, PUTATIVE (AFU_ORTHOLOGUE AFUA_2G14860)-RELATED"/>
    <property type="match status" value="1"/>
</dbReference>
<dbReference type="Proteomes" id="UP000728106">
    <property type="component" value="Unassembled WGS sequence"/>
</dbReference>
<dbReference type="InterPro" id="IPR029058">
    <property type="entry name" value="AB_hydrolase_fold"/>
</dbReference>
<gene>
    <name evidence="2" type="ORF">H7R52_01025</name>
    <name evidence="3" type="ORF">HAU20_06130</name>
</gene>
<dbReference type="GO" id="GO:0016020">
    <property type="term" value="C:membrane"/>
    <property type="evidence" value="ECO:0007669"/>
    <property type="project" value="TreeGrafter"/>
</dbReference>
<reference evidence="3" key="1">
    <citation type="submission" date="2020-02" db="EMBL/GenBank/DDBJ databases">
        <authorList>
            <person name="Fontana A."/>
            <person name="Patrone V."/>
            <person name="Morelli L."/>
        </authorList>
    </citation>
    <scope>NUCLEOTIDE SEQUENCE</scope>
    <source>
        <strain evidence="3">CCUG 43002</strain>
    </source>
</reference>
<keyword evidence="2" id="KW-0378">Hydrolase</keyword>